<feature type="domain" description="Thioredoxin" evidence="2">
    <location>
        <begin position="16"/>
        <end position="100"/>
    </location>
</feature>
<dbReference type="CDD" id="cd02989">
    <property type="entry name" value="Phd_like_TxnDC9"/>
    <property type="match status" value="1"/>
</dbReference>
<dbReference type="Pfam" id="PF00085">
    <property type="entry name" value="Thioredoxin"/>
    <property type="match status" value="1"/>
</dbReference>
<organism evidence="4 6">
    <name type="scientific">Dracunculus medinensis</name>
    <name type="common">Guinea worm</name>
    <dbReference type="NCBI Taxonomy" id="318479"/>
    <lineage>
        <taxon>Eukaryota</taxon>
        <taxon>Metazoa</taxon>
        <taxon>Ecdysozoa</taxon>
        <taxon>Nematoda</taxon>
        <taxon>Chromadorea</taxon>
        <taxon>Rhabditida</taxon>
        <taxon>Spirurina</taxon>
        <taxon>Dracunculoidea</taxon>
        <taxon>Dracunculidae</taxon>
        <taxon>Dracunculus</taxon>
    </lineage>
</organism>
<reference evidence="3 5" key="2">
    <citation type="submission" date="2018-11" db="EMBL/GenBank/DDBJ databases">
        <authorList>
            <consortium name="Pathogen Informatics"/>
        </authorList>
    </citation>
    <scope>NUCLEOTIDE SEQUENCE [LARGE SCALE GENOMIC DNA]</scope>
</reference>
<name>A0A0N4UKL2_DRAME</name>
<dbReference type="SUPFAM" id="SSF52833">
    <property type="entry name" value="Thioredoxin-like"/>
    <property type="match status" value="1"/>
</dbReference>
<dbReference type="Proteomes" id="UP000038040">
    <property type="component" value="Unplaced"/>
</dbReference>
<dbReference type="Proteomes" id="UP000274756">
    <property type="component" value="Unassembled WGS sequence"/>
</dbReference>
<dbReference type="OrthoDB" id="10257948at2759"/>
<dbReference type="InterPro" id="IPR013766">
    <property type="entry name" value="Thioredoxin_domain"/>
</dbReference>
<dbReference type="PANTHER" id="PTHR21148">
    <property type="entry name" value="THIOREDOXIN DOMAIN-CONTAINING PROTEIN 9"/>
    <property type="match status" value="1"/>
</dbReference>
<evidence type="ECO:0000313" key="4">
    <source>
        <dbReference type="Proteomes" id="UP000038040"/>
    </source>
</evidence>
<evidence type="ECO:0000259" key="2">
    <source>
        <dbReference type="Pfam" id="PF00085"/>
    </source>
</evidence>
<sequence length="163" mass="18611">MWLNNGHGKYEELPDERAFFNAVKTSHKVVCHFYLPSTERCKILHQHMQKIAPKYLETRFVCVNSEKFPFIVKNLNIRMIPTVAIIIESKTVDYIRGFNDLGDTDEFKTQTLEWRLAESGVIDYDGPSGLAGCGTNVAKFSKVSANTQRKMIRNGNNYGSDDE</sequence>
<gene>
    <name evidence="3" type="ORF">DME_LOCUS2314</name>
</gene>
<dbReference type="WBParaSite" id="DME_0000828401-mRNA-1">
    <property type="protein sequence ID" value="DME_0000828401-mRNA-1"/>
    <property type="gene ID" value="DME_0000828401"/>
</dbReference>
<dbReference type="Gene3D" id="3.40.30.10">
    <property type="entry name" value="Glutaredoxin"/>
    <property type="match status" value="1"/>
</dbReference>
<dbReference type="InterPro" id="IPR036249">
    <property type="entry name" value="Thioredoxin-like_sf"/>
</dbReference>
<protein>
    <recommendedName>
        <fullName evidence="1">Thioredoxin domain-containing protein 9</fullName>
    </recommendedName>
</protein>
<dbReference type="STRING" id="318479.A0A0N4UKL2"/>
<keyword evidence="5" id="KW-1185">Reference proteome</keyword>
<evidence type="ECO:0000313" key="3">
    <source>
        <dbReference type="EMBL" id="VDN52341.1"/>
    </source>
</evidence>
<dbReference type="EMBL" id="UYYG01000054">
    <property type="protein sequence ID" value="VDN52341.1"/>
    <property type="molecule type" value="Genomic_DNA"/>
</dbReference>
<proteinExistence type="predicted"/>
<evidence type="ECO:0000256" key="1">
    <source>
        <dbReference type="ARBA" id="ARBA00026148"/>
    </source>
</evidence>
<evidence type="ECO:0000313" key="5">
    <source>
        <dbReference type="Proteomes" id="UP000274756"/>
    </source>
</evidence>
<reference evidence="6" key="1">
    <citation type="submission" date="2017-02" db="UniProtKB">
        <authorList>
            <consortium name="WormBaseParasite"/>
        </authorList>
    </citation>
    <scope>IDENTIFICATION</scope>
</reference>
<accession>A0A0N4UKL2</accession>
<dbReference type="AlphaFoldDB" id="A0A0N4UKL2"/>
<evidence type="ECO:0000313" key="6">
    <source>
        <dbReference type="WBParaSite" id="DME_0000828401-mRNA-1"/>
    </source>
</evidence>